<comment type="caution">
    <text evidence="3">The sequence shown here is derived from an EMBL/GenBank/DDBJ whole genome shotgun (WGS) entry which is preliminary data.</text>
</comment>
<dbReference type="Gene3D" id="3.40.190.10">
    <property type="entry name" value="Periplasmic binding protein-like II"/>
    <property type="match status" value="1"/>
</dbReference>
<proteinExistence type="predicted"/>
<dbReference type="SUPFAM" id="SSF53850">
    <property type="entry name" value="Periplasmic binding protein-like II"/>
    <property type="match status" value="1"/>
</dbReference>
<evidence type="ECO:0000313" key="3">
    <source>
        <dbReference type="EMBL" id="MCP2351658.1"/>
    </source>
</evidence>
<dbReference type="InterPro" id="IPR039424">
    <property type="entry name" value="SBP_5"/>
</dbReference>
<dbReference type="InterPro" id="IPR000914">
    <property type="entry name" value="SBP_5_dom"/>
</dbReference>
<evidence type="ECO:0000259" key="2">
    <source>
        <dbReference type="Pfam" id="PF00496"/>
    </source>
</evidence>
<dbReference type="CDD" id="cd08506">
    <property type="entry name" value="PBP2_clavulanate_OppA2"/>
    <property type="match status" value="1"/>
</dbReference>
<dbReference type="Gene3D" id="3.10.105.10">
    <property type="entry name" value="Dipeptide-binding Protein, Domain 3"/>
    <property type="match status" value="1"/>
</dbReference>
<reference evidence="3 4" key="1">
    <citation type="submission" date="2022-06" db="EMBL/GenBank/DDBJ databases">
        <title>Sequencing the genomes of 1000 actinobacteria strains.</title>
        <authorList>
            <person name="Klenk H.-P."/>
        </authorList>
    </citation>
    <scope>NUCLEOTIDE SEQUENCE [LARGE SCALE GENOMIC DNA]</scope>
    <source>
        <strain evidence="3 4">DSM 44170</strain>
    </source>
</reference>
<dbReference type="Proteomes" id="UP001320766">
    <property type="component" value="Unassembled WGS sequence"/>
</dbReference>
<dbReference type="PROSITE" id="PS51257">
    <property type="entry name" value="PROKAR_LIPOPROTEIN"/>
    <property type="match status" value="1"/>
</dbReference>
<dbReference type="RefSeq" id="WP_253778160.1">
    <property type="nucleotide sequence ID" value="NZ_BAAAVE010000047.1"/>
</dbReference>
<evidence type="ECO:0000256" key="1">
    <source>
        <dbReference type="SAM" id="SignalP"/>
    </source>
</evidence>
<dbReference type="PANTHER" id="PTHR30290:SF83">
    <property type="entry name" value="ABC TRANSPORTER SUBSTRATE-BINDING PROTEIN"/>
    <property type="match status" value="1"/>
</dbReference>
<feature type="chain" id="PRO_5046546389" evidence="1">
    <location>
        <begin position="21"/>
        <end position="558"/>
    </location>
</feature>
<dbReference type="Pfam" id="PF00496">
    <property type="entry name" value="SBP_bac_5"/>
    <property type="match status" value="1"/>
</dbReference>
<evidence type="ECO:0000313" key="4">
    <source>
        <dbReference type="Proteomes" id="UP001320766"/>
    </source>
</evidence>
<dbReference type="InterPro" id="IPR030678">
    <property type="entry name" value="Peptide/Ni-bd"/>
</dbReference>
<name>A0ABT1KCC9_9ACTN</name>
<dbReference type="PIRSF" id="PIRSF002741">
    <property type="entry name" value="MppA"/>
    <property type="match status" value="1"/>
</dbReference>
<dbReference type="PANTHER" id="PTHR30290">
    <property type="entry name" value="PERIPLASMIC BINDING COMPONENT OF ABC TRANSPORTER"/>
    <property type="match status" value="1"/>
</dbReference>
<keyword evidence="1" id="KW-0732">Signal</keyword>
<sequence>MSKKIGLLAIAVLLSAAACGGGGKAAAPKSGASSAVTKGGTLTVLAVSDFDHLDPARNWTMPAIMFGTRLLYRTLVTFKAGSSEIVPDLATDLGTSEDGGKTWKFTLKDGLKYEDGTPVKAADIKHNVERSMAPDISGGPDYAQRLLVGGTEYKGPYGGRHLASVEAPDDKTIIFRLKRAAGEFPYTVTLPTFSPVPEAKDTKVEYDNRPFSSGPYKIEGYERGKELVLTRNEHWDQGTDPVRLALPDKIHVKQGQDKDTITDRLIASSGEDATSVPWGSAGPQSLSKILPNPQAKERLFTGPTGCTSTLVFNLNKKPLDNPKVRQAIYSAIDKESVQTAMGGPNMADIATAYLPPAMTDGTTQDVFQIPPTGDVAKAKALLAEAGVATPLKLKLTASTGSSTPVEVSIQESLKKIGIEVEINPVDASVYYDTIGDQGKADELATYGWCPDYPNGSSFLPPLFDGRSVKQTGNSGNVAFFKDPAIDKKIDEIYAITDPAASKKAWRDLDAQIMQQLPQAPLYLEKRGYITGKDVVGAVNHPVWAAQLDYAVIGVKKSS</sequence>
<accession>A0ABT1KCC9</accession>
<organism evidence="3 4">
    <name type="scientific">Nonomuraea roseoviolacea subsp. carminata</name>
    <dbReference type="NCBI Taxonomy" id="160689"/>
    <lineage>
        <taxon>Bacteria</taxon>
        <taxon>Bacillati</taxon>
        <taxon>Actinomycetota</taxon>
        <taxon>Actinomycetes</taxon>
        <taxon>Streptosporangiales</taxon>
        <taxon>Streptosporangiaceae</taxon>
        <taxon>Nonomuraea</taxon>
    </lineage>
</organism>
<protein>
    <submittedName>
        <fullName evidence="3">Peptide/nickel transport system substrate-binding protein</fullName>
    </submittedName>
</protein>
<feature type="domain" description="Solute-binding protein family 5" evidence="2">
    <location>
        <begin position="84"/>
        <end position="466"/>
    </location>
</feature>
<gene>
    <name evidence="3" type="ORF">HD595_007780</name>
</gene>
<feature type="signal peptide" evidence="1">
    <location>
        <begin position="1"/>
        <end position="20"/>
    </location>
</feature>
<keyword evidence="4" id="KW-1185">Reference proteome</keyword>
<dbReference type="EMBL" id="JAMZEC010000001">
    <property type="protein sequence ID" value="MCP2351658.1"/>
    <property type="molecule type" value="Genomic_DNA"/>
</dbReference>